<comment type="caution">
    <text evidence="2">The sequence shown here is derived from an EMBL/GenBank/DDBJ whole genome shotgun (WGS) entry which is preliminary data.</text>
</comment>
<sequence length="109" mass="11491">VDGGVCGHGRQPAGGVQRASPAAQQGTLMIDIAELPAMAPFGAERTNALIATTLLDFGHPSIAALVQARGWQQLSEHERIAAAYAYVRDEVAFGYNKNDDLKASEVLAD</sequence>
<protein>
    <submittedName>
        <fullName evidence="2">Putative Copper-transporting ATPase 2</fullName>
    </submittedName>
</protein>
<reference evidence="2 3" key="1">
    <citation type="submission" date="2016-03" db="EMBL/GenBank/DDBJ databases">
        <title>EvidentialGene: Evidence-directed Construction of Genes on Genomes.</title>
        <authorList>
            <person name="Gilbert D.G."/>
            <person name="Choi J.-H."/>
            <person name="Mockaitis K."/>
            <person name="Colbourne J."/>
            <person name="Pfrender M."/>
        </authorList>
    </citation>
    <scope>NUCLEOTIDE SEQUENCE [LARGE SCALE GENOMIC DNA]</scope>
    <source>
        <strain evidence="2 3">Xinb3</strain>
        <tissue evidence="2">Complete organism</tissue>
    </source>
</reference>
<feature type="region of interest" description="Disordered" evidence="1">
    <location>
        <begin position="1"/>
        <end position="20"/>
    </location>
</feature>
<evidence type="ECO:0000256" key="1">
    <source>
        <dbReference type="SAM" id="MobiDB-lite"/>
    </source>
</evidence>
<dbReference type="EMBL" id="LRGB01009019">
    <property type="protein sequence ID" value="KZS00669.1"/>
    <property type="molecule type" value="Genomic_DNA"/>
</dbReference>
<name>A0A164HXT1_9CRUS</name>
<evidence type="ECO:0000313" key="2">
    <source>
        <dbReference type="EMBL" id="KZS00669.1"/>
    </source>
</evidence>
<gene>
    <name evidence="2" type="ORF">APZ42_002949</name>
</gene>
<feature type="non-terminal residue" evidence="2">
    <location>
        <position position="109"/>
    </location>
</feature>
<keyword evidence="3" id="KW-1185">Reference proteome</keyword>
<feature type="non-terminal residue" evidence="2">
    <location>
        <position position="1"/>
    </location>
</feature>
<accession>A0A164HXT1</accession>
<dbReference type="Proteomes" id="UP000076858">
    <property type="component" value="Unassembled WGS sequence"/>
</dbReference>
<dbReference type="AlphaFoldDB" id="A0A164HXT1"/>
<evidence type="ECO:0000313" key="3">
    <source>
        <dbReference type="Proteomes" id="UP000076858"/>
    </source>
</evidence>
<organism evidence="2 3">
    <name type="scientific">Daphnia magna</name>
    <dbReference type="NCBI Taxonomy" id="35525"/>
    <lineage>
        <taxon>Eukaryota</taxon>
        <taxon>Metazoa</taxon>
        <taxon>Ecdysozoa</taxon>
        <taxon>Arthropoda</taxon>
        <taxon>Crustacea</taxon>
        <taxon>Branchiopoda</taxon>
        <taxon>Diplostraca</taxon>
        <taxon>Cladocera</taxon>
        <taxon>Anomopoda</taxon>
        <taxon>Daphniidae</taxon>
        <taxon>Daphnia</taxon>
    </lineage>
</organism>
<proteinExistence type="predicted"/>